<name>A0A2I0QSU7_9BACI</name>
<evidence type="ECO:0000256" key="4">
    <source>
        <dbReference type="ARBA" id="ARBA00022643"/>
    </source>
</evidence>
<evidence type="ECO:0000313" key="7">
    <source>
        <dbReference type="Proteomes" id="UP000243524"/>
    </source>
</evidence>
<dbReference type="Gene3D" id="3.20.20.70">
    <property type="entry name" value="Aldolase class I"/>
    <property type="match status" value="1"/>
</dbReference>
<comment type="function">
    <text evidence="1">Nitronate monooxygenase that uses molecular oxygen to catalyze the oxidative denitrification of alkyl nitronates. Acts on propionate 3-nitronate (P3N), the presumed physiological substrate. Probably functions in the detoxification of P3N, a metabolic poison produced by plants and fungi as a defense mechanism.</text>
</comment>
<dbReference type="PANTHER" id="PTHR32332">
    <property type="entry name" value="2-NITROPROPANE DIOXYGENASE"/>
    <property type="match status" value="1"/>
</dbReference>
<protein>
    <recommendedName>
        <fullName evidence="2">Probable nitronate monooxygenase</fullName>
    </recommendedName>
</protein>
<evidence type="ECO:0000256" key="2">
    <source>
        <dbReference type="ARBA" id="ARBA00013457"/>
    </source>
</evidence>
<accession>A0A2I0QSU7</accession>
<dbReference type="Pfam" id="PF03060">
    <property type="entry name" value="NMO"/>
    <property type="match status" value="2"/>
</dbReference>
<dbReference type="GO" id="GO:0051213">
    <property type="term" value="F:dioxygenase activity"/>
    <property type="evidence" value="ECO:0007669"/>
    <property type="project" value="UniProtKB-KW"/>
</dbReference>
<dbReference type="CDD" id="cd04730">
    <property type="entry name" value="NPD_like"/>
    <property type="match status" value="1"/>
</dbReference>
<reference evidence="6 7" key="1">
    <citation type="submission" date="2017-06" db="EMBL/GenBank/DDBJ databases">
        <title>the draft geome sequence of Illustriluteabacillus marina B3227.</title>
        <authorList>
            <person name="He R.-H."/>
            <person name="Du Z.-J."/>
        </authorList>
    </citation>
    <scope>NUCLEOTIDE SEQUENCE [LARGE SCALE GENOMIC DNA]</scope>
    <source>
        <strain evidence="6 7">B3227</strain>
    </source>
</reference>
<evidence type="ECO:0000256" key="1">
    <source>
        <dbReference type="ARBA" id="ARBA00003535"/>
    </source>
</evidence>
<dbReference type="InterPro" id="IPR004136">
    <property type="entry name" value="NMO"/>
</dbReference>
<keyword evidence="6" id="KW-0223">Dioxygenase</keyword>
<dbReference type="SUPFAM" id="SSF51412">
    <property type="entry name" value="Inosine monophosphate dehydrogenase (IMPDH)"/>
    <property type="match status" value="1"/>
</dbReference>
<sequence length="322" mass="34281">MNDVCKMLNIQYPIIQGGMGNISNAQLTSAVSNAGGLGTIGCGTMTPEEVDQIIIETKELTDRPFAVNIALAVSPHAEDLIDLVIKHKIPVVSLSAGNPAPFIPHLHEHGIKVMTLVASVKHAKKAEEAGADILVAEGYEAAGINSNLELTTFTLIPQIVQNVNIPVLAAGGIGDGKGLAATLMLGASGVQMGTRFISTQEAPFHDNYKNKVLEANGTGTVIIGRTVGQIRRILDTPYAQKITDLEKSGLTRDQYRNMTTEELHARGALEGDLENGFLNSGQVAGLITDIPTVQELIEGMVYQASEQMKSQLNNLHLNTGKN</sequence>
<keyword evidence="3" id="KW-0285">Flavoprotein</keyword>
<keyword evidence="7" id="KW-1185">Reference proteome</keyword>
<dbReference type="InterPro" id="IPR013785">
    <property type="entry name" value="Aldolase_TIM"/>
</dbReference>
<keyword evidence="4" id="KW-0288">FMN</keyword>
<dbReference type="GO" id="GO:0018580">
    <property type="term" value="F:nitronate monooxygenase activity"/>
    <property type="evidence" value="ECO:0007669"/>
    <property type="project" value="InterPro"/>
</dbReference>
<organism evidence="6 7">
    <name type="scientific">Halalkalibacillus sediminis</name>
    <dbReference type="NCBI Taxonomy" id="2018042"/>
    <lineage>
        <taxon>Bacteria</taxon>
        <taxon>Bacillati</taxon>
        <taxon>Bacillota</taxon>
        <taxon>Bacilli</taxon>
        <taxon>Bacillales</taxon>
        <taxon>Bacillaceae</taxon>
        <taxon>Halalkalibacillus</taxon>
    </lineage>
</organism>
<evidence type="ECO:0000256" key="5">
    <source>
        <dbReference type="ARBA" id="ARBA00023002"/>
    </source>
</evidence>
<dbReference type="PANTHER" id="PTHR32332:SF20">
    <property type="entry name" value="2-NITROPROPANE DIOXYGENASE-LIKE PROTEIN"/>
    <property type="match status" value="1"/>
</dbReference>
<evidence type="ECO:0000256" key="3">
    <source>
        <dbReference type="ARBA" id="ARBA00022630"/>
    </source>
</evidence>
<dbReference type="AlphaFoldDB" id="A0A2I0QSU7"/>
<dbReference type="Proteomes" id="UP000243524">
    <property type="component" value="Unassembled WGS sequence"/>
</dbReference>
<dbReference type="RefSeq" id="WP_101332206.1">
    <property type="nucleotide sequence ID" value="NZ_PJNH01000003.1"/>
</dbReference>
<dbReference type="EMBL" id="PJNH01000003">
    <property type="protein sequence ID" value="PKR77378.1"/>
    <property type="molecule type" value="Genomic_DNA"/>
</dbReference>
<dbReference type="OrthoDB" id="9778912at2"/>
<comment type="caution">
    <text evidence="6">The sequence shown here is derived from an EMBL/GenBank/DDBJ whole genome shotgun (WGS) entry which is preliminary data.</text>
</comment>
<proteinExistence type="predicted"/>
<evidence type="ECO:0000313" key="6">
    <source>
        <dbReference type="EMBL" id="PKR77378.1"/>
    </source>
</evidence>
<gene>
    <name evidence="6" type="ORF">CEY16_11655</name>
</gene>
<keyword evidence="5" id="KW-0560">Oxidoreductase</keyword>